<dbReference type="InterPro" id="IPR046335">
    <property type="entry name" value="LacI/GalR-like_sensor"/>
</dbReference>
<dbReference type="InterPro" id="IPR028082">
    <property type="entry name" value="Peripla_BP_I"/>
</dbReference>
<sequence length="336" mass="36055">MKKTANDRVRMVDVARLANVAPITVSRALSHPSSVAPETLDKIHRVIKQLGYVPNGPAGSLKSQKTQLIAAVIPSINHLFLTAMVQGVSDFLSPLGYHLMLGTSGETLEGEEAIVRAFLSQRPRALLLHNTVHTAECIDLIRASGIPVIETGDLCEQPLDTAVGFSNFDAAYTLTRHLIDRGYENIACVYARSPHNERTQTRIKAYRAAVNDAGLRSGPDLEIATDGDVASGAVVLRDLIDARPQVDAAVFFGGNMALGAHLECQKMRVPIPGRIAIVAFEDTEMGAMLAPAITALRIPRYAIGREAARVALARIGGGSPSGHVDVGFELRIRETS</sequence>
<dbReference type="SMART" id="SM00354">
    <property type="entry name" value="HTH_LACI"/>
    <property type="match status" value="1"/>
</dbReference>
<keyword evidence="3" id="KW-0804">Transcription</keyword>
<proteinExistence type="predicted"/>
<dbReference type="PROSITE" id="PS50932">
    <property type="entry name" value="HTH_LACI_2"/>
    <property type="match status" value="1"/>
</dbReference>
<organism evidence="5 6">
    <name type="scientific">Pigmentiphaga kullae</name>
    <dbReference type="NCBI Taxonomy" id="151784"/>
    <lineage>
        <taxon>Bacteria</taxon>
        <taxon>Pseudomonadati</taxon>
        <taxon>Pseudomonadota</taxon>
        <taxon>Betaproteobacteria</taxon>
        <taxon>Burkholderiales</taxon>
        <taxon>Alcaligenaceae</taxon>
        <taxon>Pigmentiphaga</taxon>
    </lineage>
</organism>
<evidence type="ECO:0000256" key="1">
    <source>
        <dbReference type="ARBA" id="ARBA00023015"/>
    </source>
</evidence>
<comment type="caution">
    <text evidence="5">The sequence shown here is derived from an EMBL/GenBank/DDBJ whole genome shotgun (WGS) entry which is preliminary data.</text>
</comment>
<dbReference type="InterPro" id="IPR010982">
    <property type="entry name" value="Lambda_DNA-bd_dom_sf"/>
</dbReference>
<evidence type="ECO:0000256" key="3">
    <source>
        <dbReference type="ARBA" id="ARBA00023163"/>
    </source>
</evidence>
<dbReference type="CDD" id="cd01575">
    <property type="entry name" value="PBP1_GntR"/>
    <property type="match status" value="1"/>
</dbReference>
<dbReference type="GO" id="GO:0000976">
    <property type="term" value="F:transcription cis-regulatory region binding"/>
    <property type="evidence" value="ECO:0007669"/>
    <property type="project" value="TreeGrafter"/>
</dbReference>
<dbReference type="GO" id="GO:0003700">
    <property type="term" value="F:DNA-binding transcription factor activity"/>
    <property type="evidence" value="ECO:0007669"/>
    <property type="project" value="TreeGrafter"/>
</dbReference>
<dbReference type="Gene3D" id="3.40.50.2300">
    <property type="match status" value="2"/>
</dbReference>
<reference evidence="5 6" key="1">
    <citation type="submission" date="2019-02" db="EMBL/GenBank/DDBJ databases">
        <title>Genomic Encyclopedia of Type Strains, Phase IV (KMG-IV): sequencing the most valuable type-strain genomes for metagenomic binning, comparative biology and taxonomic classification.</title>
        <authorList>
            <person name="Goeker M."/>
        </authorList>
    </citation>
    <scope>NUCLEOTIDE SEQUENCE [LARGE SCALE GENOMIC DNA]</scope>
    <source>
        <strain evidence="5 6">K24</strain>
    </source>
</reference>
<gene>
    <name evidence="5" type="ORF">EV675_4733</name>
</gene>
<dbReference type="SUPFAM" id="SSF53822">
    <property type="entry name" value="Periplasmic binding protein-like I"/>
    <property type="match status" value="1"/>
</dbReference>
<dbReference type="AlphaFoldDB" id="A0A4Q7N7Q6"/>
<dbReference type="Pfam" id="PF00356">
    <property type="entry name" value="LacI"/>
    <property type="match status" value="1"/>
</dbReference>
<evidence type="ECO:0000313" key="5">
    <source>
        <dbReference type="EMBL" id="RZS78092.1"/>
    </source>
</evidence>
<dbReference type="EMBL" id="SGXC01000003">
    <property type="protein sequence ID" value="RZS78092.1"/>
    <property type="molecule type" value="Genomic_DNA"/>
</dbReference>
<dbReference type="CDD" id="cd01392">
    <property type="entry name" value="HTH_LacI"/>
    <property type="match status" value="1"/>
</dbReference>
<protein>
    <submittedName>
        <fullName evidence="5">LacI family transcriptional regulator</fullName>
    </submittedName>
</protein>
<keyword evidence="1" id="KW-0805">Transcription regulation</keyword>
<dbReference type="Pfam" id="PF13377">
    <property type="entry name" value="Peripla_BP_3"/>
    <property type="match status" value="1"/>
</dbReference>
<evidence type="ECO:0000313" key="6">
    <source>
        <dbReference type="Proteomes" id="UP000292445"/>
    </source>
</evidence>
<dbReference type="SUPFAM" id="SSF47413">
    <property type="entry name" value="lambda repressor-like DNA-binding domains"/>
    <property type="match status" value="1"/>
</dbReference>
<feature type="domain" description="HTH lacI-type" evidence="4">
    <location>
        <begin position="9"/>
        <end position="63"/>
    </location>
</feature>
<evidence type="ECO:0000259" key="4">
    <source>
        <dbReference type="PROSITE" id="PS50932"/>
    </source>
</evidence>
<dbReference type="PANTHER" id="PTHR30146:SF33">
    <property type="entry name" value="TRANSCRIPTIONAL REGULATOR"/>
    <property type="match status" value="1"/>
</dbReference>
<dbReference type="PANTHER" id="PTHR30146">
    <property type="entry name" value="LACI-RELATED TRANSCRIPTIONAL REPRESSOR"/>
    <property type="match status" value="1"/>
</dbReference>
<keyword evidence="2" id="KW-0238">DNA-binding</keyword>
<evidence type="ECO:0000256" key="2">
    <source>
        <dbReference type="ARBA" id="ARBA00023125"/>
    </source>
</evidence>
<name>A0A4Q7N7Q6_9BURK</name>
<accession>A0A4Q7N7Q6</accession>
<keyword evidence="6" id="KW-1185">Reference proteome</keyword>
<dbReference type="InterPro" id="IPR000843">
    <property type="entry name" value="HTH_LacI"/>
</dbReference>
<dbReference type="OrthoDB" id="8770688at2"/>
<dbReference type="Gene3D" id="1.10.260.40">
    <property type="entry name" value="lambda repressor-like DNA-binding domains"/>
    <property type="match status" value="1"/>
</dbReference>
<dbReference type="Proteomes" id="UP000292445">
    <property type="component" value="Unassembled WGS sequence"/>
</dbReference>